<organism evidence="2 3">
    <name type="scientific">Pseudonocardia aurantiaca</name>
    <dbReference type="NCBI Taxonomy" id="75290"/>
    <lineage>
        <taxon>Bacteria</taxon>
        <taxon>Bacillati</taxon>
        <taxon>Actinomycetota</taxon>
        <taxon>Actinomycetes</taxon>
        <taxon>Pseudonocardiales</taxon>
        <taxon>Pseudonocardiaceae</taxon>
        <taxon>Pseudonocardia</taxon>
    </lineage>
</organism>
<accession>A0ABW4FJC1</accession>
<feature type="signal peptide" evidence="1">
    <location>
        <begin position="1"/>
        <end position="30"/>
    </location>
</feature>
<evidence type="ECO:0000313" key="3">
    <source>
        <dbReference type="Proteomes" id="UP001597145"/>
    </source>
</evidence>
<sequence>MRARPAAVLVACLVLIAGCAGGAAAPQVTAEGVQRIEVTYAGGAVTDGVVRYAVPLGSPVELMVASDVADEVHVHGYDRRTFVTAGASTTLRFTADLPGVFEVELEQRGMPLTELEVS</sequence>
<dbReference type="EMBL" id="JBHUCP010000009">
    <property type="protein sequence ID" value="MFD1530685.1"/>
    <property type="molecule type" value="Genomic_DNA"/>
</dbReference>
<protein>
    <recommendedName>
        <fullName evidence="4">EfeO-type cupredoxin-like domain-containing protein</fullName>
    </recommendedName>
</protein>
<proteinExistence type="predicted"/>
<gene>
    <name evidence="2" type="ORF">ACFSCY_14655</name>
</gene>
<dbReference type="InterPro" id="IPR008972">
    <property type="entry name" value="Cupredoxin"/>
</dbReference>
<evidence type="ECO:0000256" key="1">
    <source>
        <dbReference type="SAM" id="SignalP"/>
    </source>
</evidence>
<dbReference type="PROSITE" id="PS51257">
    <property type="entry name" value="PROKAR_LIPOPROTEIN"/>
    <property type="match status" value="1"/>
</dbReference>
<keyword evidence="1" id="KW-0732">Signal</keyword>
<reference evidence="3" key="1">
    <citation type="journal article" date="2019" name="Int. J. Syst. Evol. Microbiol.">
        <title>The Global Catalogue of Microorganisms (GCM) 10K type strain sequencing project: providing services to taxonomists for standard genome sequencing and annotation.</title>
        <authorList>
            <consortium name="The Broad Institute Genomics Platform"/>
            <consortium name="The Broad Institute Genome Sequencing Center for Infectious Disease"/>
            <person name="Wu L."/>
            <person name="Ma J."/>
        </authorList>
    </citation>
    <scope>NUCLEOTIDE SEQUENCE [LARGE SCALE GENOMIC DNA]</scope>
    <source>
        <strain evidence="3">JCM 12165</strain>
    </source>
</reference>
<dbReference type="Proteomes" id="UP001597145">
    <property type="component" value="Unassembled WGS sequence"/>
</dbReference>
<comment type="caution">
    <text evidence="2">The sequence shown here is derived from an EMBL/GenBank/DDBJ whole genome shotgun (WGS) entry which is preliminary data.</text>
</comment>
<name>A0ABW4FJC1_9PSEU</name>
<dbReference type="Gene3D" id="2.60.40.420">
    <property type="entry name" value="Cupredoxins - blue copper proteins"/>
    <property type="match status" value="1"/>
</dbReference>
<dbReference type="RefSeq" id="WP_343970315.1">
    <property type="nucleotide sequence ID" value="NZ_BAAAJG010000002.1"/>
</dbReference>
<evidence type="ECO:0000313" key="2">
    <source>
        <dbReference type="EMBL" id="MFD1530685.1"/>
    </source>
</evidence>
<evidence type="ECO:0008006" key="4">
    <source>
        <dbReference type="Google" id="ProtNLM"/>
    </source>
</evidence>
<keyword evidence="3" id="KW-1185">Reference proteome</keyword>
<dbReference type="SUPFAM" id="SSF49503">
    <property type="entry name" value="Cupredoxins"/>
    <property type="match status" value="1"/>
</dbReference>
<feature type="chain" id="PRO_5046793778" description="EfeO-type cupredoxin-like domain-containing protein" evidence="1">
    <location>
        <begin position="31"/>
        <end position="118"/>
    </location>
</feature>